<dbReference type="EMBL" id="JANAVB010005000">
    <property type="protein sequence ID" value="KAJ6847656.1"/>
    <property type="molecule type" value="Genomic_DNA"/>
</dbReference>
<proteinExistence type="predicted"/>
<keyword evidence="1" id="KW-0433">Leucine-rich repeat</keyword>
<reference evidence="4" key="1">
    <citation type="journal article" date="2023" name="GigaByte">
        <title>Genome assembly of the bearded iris, Iris pallida Lam.</title>
        <authorList>
            <person name="Bruccoleri R.E."/>
            <person name="Oakeley E.J."/>
            <person name="Faust A.M.E."/>
            <person name="Altorfer M."/>
            <person name="Dessus-Babus S."/>
            <person name="Burckhardt D."/>
            <person name="Oertli M."/>
            <person name="Naumann U."/>
            <person name="Petersen F."/>
            <person name="Wong J."/>
        </authorList>
    </citation>
    <scope>NUCLEOTIDE SEQUENCE</scope>
    <source>
        <strain evidence="4">GSM-AAB239-AS_SAM_17_03QT</strain>
    </source>
</reference>
<dbReference type="InterPro" id="IPR001611">
    <property type="entry name" value="Leu-rich_rpt"/>
</dbReference>
<reference evidence="4" key="2">
    <citation type="submission" date="2023-04" db="EMBL/GenBank/DDBJ databases">
        <authorList>
            <person name="Bruccoleri R.E."/>
            <person name="Oakeley E.J."/>
            <person name="Faust A.-M."/>
            <person name="Dessus-Babus S."/>
            <person name="Altorfer M."/>
            <person name="Burckhardt D."/>
            <person name="Oertli M."/>
            <person name="Naumann U."/>
            <person name="Petersen F."/>
            <person name="Wong J."/>
        </authorList>
    </citation>
    <scope>NUCLEOTIDE SEQUENCE</scope>
    <source>
        <strain evidence="4">GSM-AAB239-AS_SAM_17_03QT</strain>
        <tissue evidence="4">Leaf</tissue>
    </source>
</reference>
<dbReference type="Gene3D" id="3.80.10.10">
    <property type="entry name" value="Ribonuclease Inhibitor"/>
    <property type="match status" value="2"/>
</dbReference>
<evidence type="ECO:0000256" key="2">
    <source>
        <dbReference type="ARBA" id="ARBA00022737"/>
    </source>
</evidence>
<gene>
    <name evidence="4" type="ORF">M6B38_246025</name>
    <name evidence="5" type="ORF">M6B38_276040</name>
</gene>
<dbReference type="SMART" id="SM00365">
    <property type="entry name" value="LRR_SD22"/>
    <property type="match status" value="6"/>
</dbReference>
<feature type="compositionally biased region" description="Basic and acidic residues" evidence="3">
    <location>
        <begin position="293"/>
        <end position="308"/>
    </location>
</feature>
<keyword evidence="6" id="KW-1185">Reference proteome</keyword>
<evidence type="ECO:0000313" key="6">
    <source>
        <dbReference type="Proteomes" id="UP001140949"/>
    </source>
</evidence>
<dbReference type="InterPro" id="IPR032675">
    <property type="entry name" value="LRR_dom_sf"/>
</dbReference>
<sequence>MTRLTSDQISRENADQESTSVTSLHLSHRALSDVSCLSSCLNLEKLDLSFNCLTTLETLSPCVNLKWLSLVENKLESLRGIERFTKLMVFNAGKNKLQRMDEISSVVSLRAVILNDNNITSICKLDQLTYLNTLVLSRNPIHEIGDSLMKAKSLTKLSLSHCQLQAIGSSLTSCLELKEARLAHNNLSSIPTQLARNIRLQNLDMGNNLIDNWSELKVLSELRNLKNLNLQGNPIAEKDNLMKRVKKLVPNLRIFNAKPMEGINRRGKLSREDAQHPNEGDDPSCQTGSDAEEEKKMQRTKFKTDIKASRKKVSKRSSEEVHDLPSSTNNEVEKQTKRKKSITTKGSVSNQTKDDVTTNDAINLRPTKSLTGRKSEKKGATTDKDVSNVEANVDNVEGPFLDRDLSSKSFKDLDREKKAHKVVLDGKQHGGLVIEHVKKKKKTRDMDAGPLALQLLQSNSEIGLGGPSMWDD</sequence>
<evidence type="ECO:0000313" key="5">
    <source>
        <dbReference type="EMBL" id="KAJ6847656.1"/>
    </source>
</evidence>
<evidence type="ECO:0000313" key="4">
    <source>
        <dbReference type="EMBL" id="KAJ6791243.1"/>
    </source>
</evidence>
<dbReference type="SUPFAM" id="SSF52058">
    <property type="entry name" value="L domain-like"/>
    <property type="match status" value="1"/>
</dbReference>
<feature type="compositionally biased region" description="Basic and acidic residues" evidence="3">
    <location>
        <begin position="373"/>
        <end position="387"/>
    </location>
</feature>
<accession>A0AAX6DHJ5</accession>
<feature type="compositionally biased region" description="Basic and acidic residues" evidence="3">
    <location>
        <begin position="269"/>
        <end position="279"/>
    </location>
</feature>
<name>A0AAX6DHJ5_IRIPA</name>
<organism evidence="4 6">
    <name type="scientific">Iris pallida</name>
    <name type="common">Sweet iris</name>
    <dbReference type="NCBI Taxonomy" id="29817"/>
    <lineage>
        <taxon>Eukaryota</taxon>
        <taxon>Viridiplantae</taxon>
        <taxon>Streptophyta</taxon>
        <taxon>Embryophyta</taxon>
        <taxon>Tracheophyta</taxon>
        <taxon>Spermatophyta</taxon>
        <taxon>Magnoliopsida</taxon>
        <taxon>Liliopsida</taxon>
        <taxon>Asparagales</taxon>
        <taxon>Iridaceae</taxon>
        <taxon>Iridoideae</taxon>
        <taxon>Irideae</taxon>
        <taxon>Iris</taxon>
    </lineage>
</organism>
<dbReference type="PROSITE" id="PS51450">
    <property type="entry name" value="LRR"/>
    <property type="match status" value="5"/>
</dbReference>
<protein>
    <submittedName>
        <fullName evidence="4">Dynein assembly factor 1, axonemal</fullName>
    </submittedName>
</protein>
<dbReference type="EMBL" id="JANAVB010044444">
    <property type="protein sequence ID" value="KAJ6791243.1"/>
    <property type="molecule type" value="Genomic_DNA"/>
</dbReference>
<keyword evidence="2" id="KW-0677">Repeat</keyword>
<feature type="region of interest" description="Disordered" evidence="3">
    <location>
        <begin position="268"/>
        <end position="390"/>
    </location>
</feature>
<comment type="caution">
    <text evidence="4">The sequence shown here is derived from an EMBL/GenBank/DDBJ whole genome shotgun (WGS) entry which is preliminary data.</text>
</comment>
<evidence type="ECO:0000256" key="3">
    <source>
        <dbReference type="SAM" id="MobiDB-lite"/>
    </source>
</evidence>
<feature type="compositionally biased region" description="Polar residues" evidence="3">
    <location>
        <begin position="358"/>
        <end position="372"/>
    </location>
</feature>
<dbReference type="AlphaFoldDB" id="A0AAX6DHJ5"/>
<evidence type="ECO:0000256" key="1">
    <source>
        <dbReference type="ARBA" id="ARBA00022614"/>
    </source>
</evidence>
<dbReference type="Proteomes" id="UP001140949">
    <property type="component" value="Unassembled WGS sequence"/>
</dbReference>
<dbReference type="InterPro" id="IPR050836">
    <property type="entry name" value="SDS22/Internalin_LRR"/>
</dbReference>
<dbReference type="PANTHER" id="PTHR46652:SF7">
    <property type="entry name" value="LEUCINE-RICH REPEAT AND IQ DOMAIN-CONTAINING PROTEIN 1"/>
    <property type="match status" value="1"/>
</dbReference>
<dbReference type="PANTHER" id="PTHR46652">
    <property type="entry name" value="LEUCINE-RICH REPEAT AND IQ DOMAIN-CONTAINING PROTEIN 1-RELATED"/>
    <property type="match status" value="1"/>
</dbReference>